<dbReference type="Gene3D" id="3.10.20.90">
    <property type="entry name" value="Phosphatidylinositol 3-kinase Catalytic Subunit, Chain A, domain 1"/>
    <property type="match status" value="1"/>
</dbReference>
<accession>A0A432W533</accession>
<dbReference type="OrthoDB" id="9801469at2"/>
<protein>
    <submittedName>
        <fullName evidence="4">BolA family transcriptional regulator</fullName>
    </submittedName>
</protein>
<comment type="caution">
    <text evidence="4">The sequence shown here is derived from an EMBL/GenBank/DDBJ whole genome shotgun (WGS) entry which is preliminary data.</text>
</comment>
<name>A0A432W533_9GAMM</name>
<evidence type="ECO:0000313" key="4">
    <source>
        <dbReference type="EMBL" id="RUO25170.1"/>
    </source>
</evidence>
<dbReference type="EMBL" id="PIPL01000001">
    <property type="protein sequence ID" value="RUO25170.1"/>
    <property type="molecule type" value="Genomic_DNA"/>
</dbReference>
<evidence type="ECO:0000256" key="2">
    <source>
        <dbReference type="RuleBase" id="RU003860"/>
    </source>
</evidence>
<proteinExistence type="inferred from homology"/>
<keyword evidence="5" id="KW-1185">Reference proteome</keyword>
<dbReference type="PIRSF" id="PIRSF003113">
    <property type="entry name" value="BolA"/>
    <property type="match status" value="1"/>
</dbReference>
<dbReference type="GO" id="GO:0006351">
    <property type="term" value="P:DNA-templated transcription"/>
    <property type="evidence" value="ECO:0007669"/>
    <property type="project" value="TreeGrafter"/>
</dbReference>
<dbReference type="Proteomes" id="UP000288293">
    <property type="component" value="Unassembled WGS sequence"/>
</dbReference>
<comment type="similarity">
    <text evidence="1 2">Belongs to the BolA/IbaG family.</text>
</comment>
<dbReference type="InterPro" id="IPR036065">
    <property type="entry name" value="BolA-like_sf"/>
</dbReference>
<sequence length="101" mass="11287">MSVEQRIESLLRQNLTPDYLEVVNESHMHGGSATESHFKVIVVSTHFSGQRLLARHRQINKLLADELAGPVHALAMHTYTPEEWQEEQQAPDSPACLGGSK</sequence>
<dbReference type="SUPFAM" id="SSF82657">
    <property type="entry name" value="BolA-like"/>
    <property type="match status" value="1"/>
</dbReference>
<dbReference type="AlphaFoldDB" id="A0A432W533"/>
<dbReference type="GO" id="GO:0005829">
    <property type="term" value="C:cytosol"/>
    <property type="evidence" value="ECO:0007669"/>
    <property type="project" value="TreeGrafter"/>
</dbReference>
<evidence type="ECO:0000256" key="3">
    <source>
        <dbReference type="SAM" id="MobiDB-lite"/>
    </source>
</evidence>
<dbReference type="PANTHER" id="PTHR46229">
    <property type="entry name" value="BOLA TRANSCRIPTION REGULATOR"/>
    <property type="match status" value="1"/>
</dbReference>
<evidence type="ECO:0000313" key="5">
    <source>
        <dbReference type="Proteomes" id="UP000288293"/>
    </source>
</evidence>
<evidence type="ECO:0000256" key="1">
    <source>
        <dbReference type="ARBA" id="ARBA00005578"/>
    </source>
</evidence>
<dbReference type="InterPro" id="IPR050961">
    <property type="entry name" value="BolA/IbaG_stress_morph_reg"/>
</dbReference>
<organism evidence="4 5">
    <name type="scientific">Aliidiomarina minuta</name>
    <dbReference type="NCBI Taxonomy" id="880057"/>
    <lineage>
        <taxon>Bacteria</taxon>
        <taxon>Pseudomonadati</taxon>
        <taxon>Pseudomonadota</taxon>
        <taxon>Gammaproteobacteria</taxon>
        <taxon>Alteromonadales</taxon>
        <taxon>Idiomarinaceae</taxon>
        <taxon>Aliidiomarina</taxon>
    </lineage>
</organism>
<dbReference type="RefSeq" id="WP_126801862.1">
    <property type="nucleotide sequence ID" value="NZ_PIPL01000001.1"/>
</dbReference>
<dbReference type="Pfam" id="PF01722">
    <property type="entry name" value="BolA"/>
    <property type="match status" value="1"/>
</dbReference>
<reference evidence="4 5" key="1">
    <citation type="journal article" date="2011" name="Front. Microbiol.">
        <title>Genomic signatures of strain selection and enhancement in Bacillus atrophaeus var. globigii, a historical biowarfare simulant.</title>
        <authorList>
            <person name="Gibbons H.S."/>
            <person name="Broomall S.M."/>
            <person name="McNew L.A."/>
            <person name="Daligault H."/>
            <person name="Chapman C."/>
            <person name="Bruce D."/>
            <person name="Karavis M."/>
            <person name="Krepps M."/>
            <person name="McGregor P.A."/>
            <person name="Hong C."/>
            <person name="Park K.H."/>
            <person name="Akmal A."/>
            <person name="Feldman A."/>
            <person name="Lin J.S."/>
            <person name="Chang W.E."/>
            <person name="Higgs B.W."/>
            <person name="Demirev P."/>
            <person name="Lindquist J."/>
            <person name="Liem A."/>
            <person name="Fochler E."/>
            <person name="Read T.D."/>
            <person name="Tapia R."/>
            <person name="Johnson S."/>
            <person name="Bishop-Lilly K.A."/>
            <person name="Detter C."/>
            <person name="Han C."/>
            <person name="Sozhamannan S."/>
            <person name="Rosenzweig C.N."/>
            <person name="Skowronski E.W."/>
        </authorList>
    </citation>
    <scope>NUCLEOTIDE SEQUENCE [LARGE SCALE GENOMIC DNA]</scope>
    <source>
        <strain evidence="4 5">MLST1</strain>
    </source>
</reference>
<feature type="region of interest" description="Disordered" evidence="3">
    <location>
        <begin position="78"/>
        <end position="101"/>
    </location>
</feature>
<dbReference type="InterPro" id="IPR002634">
    <property type="entry name" value="BolA"/>
</dbReference>
<gene>
    <name evidence="4" type="ORF">CWE09_00025</name>
</gene>
<dbReference type="PANTHER" id="PTHR46229:SF2">
    <property type="entry name" value="BOLA-LIKE PROTEIN 1"/>
    <property type="match status" value="1"/>
</dbReference>